<dbReference type="Proteomes" id="UP000012089">
    <property type="component" value="Unassembled WGS sequence"/>
</dbReference>
<accession>M6HCF9</accession>
<gene>
    <name evidence="1" type="ORF">LEP1GSC158_2881</name>
</gene>
<sequence length="307" mass="34957">MLEKNKSILFQVILILFVLFHLISIQAQESSYALDAPCQIFGNYPTLEEIKKARLRNDPTKILVKTVKGNPIEVPTTDAYDAVKISDEKGFHSFMKTYESICGKGIKPPFYYSIPFIVELETQKCVGESKRFKKSSILKSEFWRSKAEQLSISICYNTRNAILNNPLALPEPLDSKCPDFGILSIKKEDLNQFKLNSDSGKIWVRTANGKFLAIRNDQATEAFKISNDDELFHHYVNFAMVCGERVPPHFDVIPYLETESAEGCIRHADKSNPRAEAECYEKANDSFLGDKFKRKITTFPESQSTLE</sequence>
<comment type="caution">
    <text evidence="1">The sequence shown here is derived from an EMBL/GenBank/DDBJ whole genome shotgun (WGS) entry which is preliminary data.</text>
</comment>
<dbReference type="EMBL" id="AFMF02000040">
    <property type="protein sequence ID" value="EMM93112.1"/>
    <property type="molecule type" value="Genomic_DNA"/>
</dbReference>
<proteinExistence type="predicted"/>
<dbReference type="AlphaFoldDB" id="M6HCF9"/>
<organism evidence="1 2">
    <name type="scientific">Leptospira interrogans serovar Zanoni str. LT2156</name>
    <dbReference type="NCBI Taxonomy" id="1001601"/>
    <lineage>
        <taxon>Bacteria</taxon>
        <taxon>Pseudomonadati</taxon>
        <taxon>Spirochaetota</taxon>
        <taxon>Spirochaetia</taxon>
        <taxon>Leptospirales</taxon>
        <taxon>Leptospiraceae</taxon>
        <taxon>Leptospira</taxon>
    </lineage>
</organism>
<evidence type="ECO:0000313" key="1">
    <source>
        <dbReference type="EMBL" id="EMM93112.1"/>
    </source>
</evidence>
<name>M6HCF9_LEPIR</name>
<reference evidence="1 2" key="1">
    <citation type="submission" date="2013-01" db="EMBL/GenBank/DDBJ databases">
        <authorList>
            <person name="Harkins D.M."/>
            <person name="Durkin A.S."/>
            <person name="Brinkac L.M."/>
            <person name="Haft D.H."/>
            <person name="Selengut J.D."/>
            <person name="Sanka R."/>
            <person name="DePew J."/>
            <person name="Purushe J."/>
            <person name="Tulsiani S.M."/>
            <person name="Graham G.C."/>
            <person name="Burns M.-A."/>
            <person name="Dohnt M.F."/>
            <person name="Smythe L.D."/>
            <person name="McKay D.B."/>
            <person name="Craig S.B."/>
            <person name="Vinetz J.M."/>
            <person name="Sutton G.G."/>
            <person name="Nierman W.C."/>
            <person name="Fouts D.E."/>
        </authorList>
    </citation>
    <scope>NUCLEOTIDE SEQUENCE [LARGE SCALE GENOMIC DNA]</scope>
    <source>
        <strain evidence="1 2">LT2156</strain>
    </source>
</reference>
<evidence type="ECO:0000313" key="2">
    <source>
        <dbReference type="Proteomes" id="UP000012089"/>
    </source>
</evidence>
<protein>
    <submittedName>
        <fullName evidence="1">Uncharacterized protein</fullName>
    </submittedName>
</protein>